<dbReference type="PRINTS" id="PR00313">
    <property type="entry name" value="CABNDNGRPT"/>
</dbReference>
<evidence type="ECO:0000313" key="1">
    <source>
        <dbReference type="EMBL" id="MBC5768417.1"/>
    </source>
</evidence>
<dbReference type="EMBL" id="JACORU010000017">
    <property type="protein sequence ID" value="MBC5768417.1"/>
    <property type="molecule type" value="Genomic_DNA"/>
</dbReference>
<dbReference type="Proteomes" id="UP000596827">
    <property type="component" value="Unassembled WGS sequence"/>
</dbReference>
<comment type="caution">
    <text evidence="1">The sequence shown here is derived from an EMBL/GenBank/DDBJ whole genome shotgun (WGS) entry which is preliminary data.</text>
</comment>
<gene>
    <name evidence="1" type="ORF">H8R02_28410</name>
</gene>
<name>A0A923MCV4_9BURK</name>
<dbReference type="Gene3D" id="2.150.10.10">
    <property type="entry name" value="Serralysin-like metalloprotease, C-terminal"/>
    <property type="match status" value="1"/>
</dbReference>
<dbReference type="SUPFAM" id="SSF51120">
    <property type="entry name" value="beta-Roll"/>
    <property type="match status" value="1"/>
</dbReference>
<dbReference type="InterPro" id="IPR011049">
    <property type="entry name" value="Serralysin-like_metalloprot_C"/>
</dbReference>
<sequence length="630" mass="65663">MELKDANGVATGQWAVAYVGANAGDIVPLLGVFNSDGTRPAGITGDTVVSSRPGDAGYVTTSPMEITTHMAASNGRLAVVWSANSQISGGERDLFMRVFSNDLKTSVAEFRVNASVINDQVAPKVAALADGSFLVTWAGEHAADGQDGDNYYDVYMQRFTADASGNWSPASAADQLVTNLFDKRMSAVYNYSDSDASSRDVAQQLDVVGLAGGGWVVTYLDRGKSDTNVDRNVLGNIYDAAGNLVRGNIQLATAYSGTQEYYPTLSPLANGGFAASWTSDNKLMGDASGTGTYLRYFDETGNVIGLDEFQAGRAAIAVEPQLLVGGSTEANQANANAAAADPTFVPGVDGLLSQGDETNLWKAEVTILELRPNDVLTVDTAVASNAGITATWDATAGTMLLVFSAATTIDGIEATLRTVKYSGGASATAGERTIEFVLTDNYGATSTLQSVIDVESPALTRIGTAGNDNLVGANGNDGLIGYGGIDTLSGGDGDDRLYVSDPAVRGQYDGGQGTDTLVLAFSSAQTLNLSALNGHAHGIERLNLGNNTFTANNIKLRIDDVASITSILDTGVSRLLVQGDTADSVDVAHTLGFKTDIGKVASFDGVDYVIYASPTTNIQLWLQQGIQVTV</sequence>
<evidence type="ECO:0008006" key="3">
    <source>
        <dbReference type="Google" id="ProtNLM"/>
    </source>
</evidence>
<accession>A0A923MCV4</accession>
<proteinExistence type="predicted"/>
<organism evidence="1 2">
    <name type="scientific">Ramlibacter albus</name>
    <dbReference type="NCBI Taxonomy" id="2079448"/>
    <lineage>
        <taxon>Bacteria</taxon>
        <taxon>Pseudomonadati</taxon>
        <taxon>Pseudomonadota</taxon>
        <taxon>Betaproteobacteria</taxon>
        <taxon>Burkholderiales</taxon>
        <taxon>Comamonadaceae</taxon>
        <taxon>Ramlibacter</taxon>
    </lineage>
</organism>
<dbReference type="InterPro" id="IPR018511">
    <property type="entry name" value="Hemolysin-typ_Ca-bd_CS"/>
</dbReference>
<dbReference type="RefSeq" id="WP_187085147.1">
    <property type="nucleotide sequence ID" value="NZ_JACORU010000017.1"/>
</dbReference>
<dbReference type="PROSITE" id="PS00330">
    <property type="entry name" value="HEMOLYSIN_CALCIUM"/>
    <property type="match status" value="1"/>
</dbReference>
<protein>
    <recommendedName>
        <fullName evidence="3">Calcium-binding protein</fullName>
    </recommendedName>
</protein>
<evidence type="ECO:0000313" key="2">
    <source>
        <dbReference type="Proteomes" id="UP000596827"/>
    </source>
</evidence>
<keyword evidence="2" id="KW-1185">Reference proteome</keyword>
<reference evidence="1" key="1">
    <citation type="submission" date="2020-08" db="EMBL/GenBank/DDBJ databases">
        <title>Ramlibacter sp. GTP1 16S ribosomal RNA gene genome sequencing and assembly.</title>
        <authorList>
            <person name="Kang M."/>
        </authorList>
    </citation>
    <scope>NUCLEOTIDE SEQUENCE</scope>
    <source>
        <strain evidence="1">GTP1</strain>
    </source>
</reference>
<dbReference type="AlphaFoldDB" id="A0A923MCV4"/>